<organism evidence="1 2">
    <name type="scientific">Eumeta variegata</name>
    <name type="common">Bagworm moth</name>
    <name type="synonym">Eumeta japonica</name>
    <dbReference type="NCBI Taxonomy" id="151549"/>
    <lineage>
        <taxon>Eukaryota</taxon>
        <taxon>Metazoa</taxon>
        <taxon>Ecdysozoa</taxon>
        <taxon>Arthropoda</taxon>
        <taxon>Hexapoda</taxon>
        <taxon>Insecta</taxon>
        <taxon>Pterygota</taxon>
        <taxon>Neoptera</taxon>
        <taxon>Endopterygota</taxon>
        <taxon>Lepidoptera</taxon>
        <taxon>Glossata</taxon>
        <taxon>Ditrysia</taxon>
        <taxon>Tineoidea</taxon>
        <taxon>Psychidae</taxon>
        <taxon>Oiketicinae</taxon>
        <taxon>Eumeta</taxon>
    </lineage>
</organism>
<dbReference type="STRING" id="151549.A0A4C1T770"/>
<sequence length="206" mass="22755">MTANRLQRYALFLSAYNYTVQYVRSANNVAGSISLSSAAAPTERRGHARRAPMLRTGKLTRIYILFRVLVARDRCGHRERSARGACTALCPPARAPLAPWPYPARPWERVHLDMLSVAGGTHLVVVDAHSKWVEGLPRGRCGHRAVRLVSPAQLMLGRNVRTRLDLLCPRKDVPKHVAPAPSAANLAQSVSRSQISQSKYFGGNEN</sequence>
<keyword evidence="2" id="KW-1185">Reference proteome</keyword>
<dbReference type="Proteomes" id="UP000299102">
    <property type="component" value="Unassembled WGS sequence"/>
</dbReference>
<name>A0A4C1T770_EUMVA</name>
<dbReference type="PANTHER" id="PTHR37984">
    <property type="entry name" value="PROTEIN CBG26694"/>
    <property type="match status" value="1"/>
</dbReference>
<dbReference type="OrthoDB" id="5978043at2759"/>
<evidence type="ECO:0000313" key="1">
    <source>
        <dbReference type="EMBL" id="GBP10036.1"/>
    </source>
</evidence>
<accession>A0A4C1T770</accession>
<evidence type="ECO:0000313" key="2">
    <source>
        <dbReference type="Proteomes" id="UP000299102"/>
    </source>
</evidence>
<comment type="caution">
    <text evidence="1">The sequence shown here is derived from an EMBL/GenBank/DDBJ whole genome shotgun (WGS) entry which is preliminary data.</text>
</comment>
<reference evidence="1 2" key="1">
    <citation type="journal article" date="2019" name="Commun. Biol.">
        <title>The bagworm genome reveals a unique fibroin gene that provides high tensile strength.</title>
        <authorList>
            <person name="Kono N."/>
            <person name="Nakamura H."/>
            <person name="Ohtoshi R."/>
            <person name="Tomita M."/>
            <person name="Numata K."/>
            <person name="Arakawa K."/>
        </authorList>
    </citation>
    <scope>NUCLEOTIDE SEQUENCE [LARGE SCALE GENOMIC DNA]</scope>
</reference>
<proteinExistence type="predicted"/>
<dbReference type="EMBL" id="BGZK01000039">
    <property type="protein sequence ID" value="GBP10036.1"/>
    <property type="molecule type" value="Genomic_DNA"/>
</dbReference>
<gene>
    <name evidence="1" type="ORF">EVAR_77481_1</name>
</gene>
<dbReference type="InterPro" id="IPR050951">
    <property type="entry name" value="Retrovirus_Pol_polyprotein"/>
</dbReference>
<dbReference type="PANTHER" id="PTHR37984:SF5">
    <property type="entry name" value="PROTEIN NYNRIN-LIKE"/>
    <property type="match status" value="1"/>
</dbReference>
<dbReference type="AlphaFoldDB" id="A0A4C1T770"/>
<protein>
    <submittedName>
        <fullName evidence="1">Uncharacterized protein K02A2.6</fullName>
    </submittedName>
</protein>